<keyword evidence="1" id="KW-0175">Coiled coil</keyword>
<gene>
    <name evidence="2" type="ORF">LCGC14_1858800</name>
</gene>
<feature type="coiled-coil region" evidence="1">
    <location>
        <begin position="174"/>
        <end position="201"/>
    </location>
</feature>
<comment type="caution">
    <text evidence="2">The sequence shown here is derived from an EMBL/GenBank/DDBJ whole genome shotgun (WGS) entry which is preliminary data.</text>
</comment>
<evidence type="ECO:0000256" key="1">
    <source>
        <dbReference type="SAM" id="Coils"/>
    </source>
</evidence>
<dbReference type="EMBL" id="LAZR01018784">
    <property type="protein sequence ID" value="KKL95021.1"/>
    <property type="molecule type" value="Genomic_DNA"/>
</dbReference>
<proteinExistence type="predicted"/>
<organism evidence="2">
    <name type="scientific">marine sediment metagenome</name>
    <dbReference type="NCBI Taxonomy" id="412755"/>
    <lineage>
        <taxon>unclassified sequences</taxon>
        <taxon>metagenomes</taxon>
        <taxon>ecological metagenomes</taxon>
    </lineage>
</organism>
<accession>A0A0F9GWJ2</accession>
<sequence>MSFTAAQIFELLGERRFSKPEYLWIGQVANSTGFGAYRYIDGVALSLWPSRGIHLHTVEIKVDRRDWLKEKATPEKAEVLAKWAHFMWIAIDGTARRPVLFEFEEVPTNWGILEVVEQKGKPIVKTKRKATLLEPAGPTWGFVATVMRNADRADEARIDALAEARIDKRTSANAESWRTGRDELRKELDDFRQRVRKFERASGLQIEYATDTAEIGTAVRELLSADRRPGSITELERALNLANARA</sequence>
<protein>
    <submittedName>
        <fullName evidence="2">Uncharacterized protein</fullName>
    </submittedName>
</protein>
<evidence type="ECO:0000313" key="2">
    <source>
        <dbReference type="EMBL" id="KKL95021.1"/>
    </source>
</evidence>
<name>A0A0F9GWJ2_9ZZZZ</name>
<reference evidence="2" key="1">
    <citation type="journal article" date="2015" name="Nature">
        <title>Complex archaea that bridge the gap between prokaryotes and eukaryotes.</title>
        <authorList>
            <person name="Spang A."/>
            <person name="Saw J.H."/>
            <person name="Jorgensen S.L."/>
            <person name="Zaremba-Niedzwiedzka K."/>
            <person name="Martijn J."/>
            <person name="Lind A.E."/>
            <person name="van Eijk R."/>
            <person name="Schleper C."/>
            <person name="Guy L."/>
            <person name="Ettema T.J."/>
        </authorList>
    </citation>
    <scope>NUCLEOTIDE SEQUENCE</scope>
</reference>
<dbReference type="AlphaFoldDB" id="A0A0F9GWJ2"/>